<gene>
    <name evidence="2" type="ORF">NDI79_16725</name>
</gene>
<reference evidence="2 3" key="1">
    <citation type="submission" date="2022-06" db="EMBL/GenBank/DDBJ databases">
        <title>Halogeometricum sp. a new haloarchaeum isolate from saline soil.</title>
        <authorList>
            <person name="Strakova D."/>
            <person name="Galisteo C."/>
            <person name="Sanchez-Porro C."/>
            <person name="Ventosa A."/>
        </authorList>
    </citation>
    <scope>NUCLEOTIDE SEQUENCE [LARGE SCALE GENOMIC DNA]</scope>
    <source>
        <strain evidence="3">S3BR25-2</strain>
    </source>
</reference>
<protein>
    <recommendedName>
        <fullName evidence="1">Halobacterial output domain-containing protein</fullName>
    </recommendedName>
</protein>
<dbReference type="InterPro" id="IPR040624">
    <property type="entry name" value="HalOD1"/>
</dbReference>
<evidence type="ECO:0000313" key="3">
    <source>
        <dbReference type="Proteomes" id="UP001254813"/>
    </source>
</evidence>
<dbReference type="Pfam" id="PF18545">
    <property type="entry name" value="HalOD1"/>
    <property type="match status" value="1"/>
</dbReference>
<evidence type="ECO:0000313" key="2">
    <source>
        <dbReference type="EMBL" id="MDS0295818.1"/>
    </source>
</evidence>
<keyword evidence="3" id="KW-1185">Reference proteome</keyword>
<sequence length="104" mass="11393">MYRYEFGPLLHTERIAADDSPAAALLRAFEAADVDVEPDSTDALYNYVDPGALDRLFRGPRSGRDSGFVVLELWDVAVQVSRHEVAVYDSLAVESPSASDTTTD</sequence>
<evidence type="ECO:0000259" key="1">
    <source>
        <dbReference type="Pfam" id="PF18545"/>
    </source>
</evidence>
<feature type="domain" description="Halobacterial output" evidence="1">
    <location>
        <begin position="19"/>
        <end position="87"/>
    </location>
</feature>
<proteinExistence type="predicted"/>
<accession>A0ABU2G4V8</accession>
<name>A0ABU2G4V8_9EURY</name>
<dbReference type="Proteomes" id="UP001254813">
    <property type="component" value="Unassembled WGS sequence"/>
</dbReference>
<organism evidence="2 3">
    <name type="scientific">Halogeometricum luteum</name>
    <dbReference type="NCBI Taxonomy" id="2950537"/>
    <lineage>
        <taxon>Archaea</taxon>
        <taxon>Methanobacteriati</taxon>
        <taxon>Methanobacteriota</taxon>
        <taxon>Stenosarchaea group</taxon>
        <taxon>Halobacteria</taxon>
        <taxon>Halobacteriales</taxon>
        <taxon>Haloferacaceae</taxon>
        <taxon>Halogeometricum</taxon>
    </lineage>
</organism>
<comment type="caution">
    <text evidence="2">The sequence shown here is derived from an EMBL/GenBank/DDBJ whole genome shotgun (WGS) entry which is preliminary data.</text>
</comment>
<dbReference type="EMBL" id="JAMQOQ010000005">
    <property type="protein sequence ID" value="MDS0295818.1"/>
    <property type="molecule type" value="Genomic_DNA"/>
</dbReference>
<dbReference type="RefSeq" id="WP_310929784.1">
    <property type="nucleotide sequence ID" value="NZ_JAMQOQ010000005.1"/>
</dbReference>